<accession>A0A3D8JTQ0</accession>
<dbReference type="Pfam" id="PF03466">
    <property type="entry name" value="LysR_substrate"/>
    <property type="match status" value="1"/>
</dbReference>
<keyword evidence="2" id="KW-0805">Transcription regulation</keyword>
<dbReference type="SUPFAM" id="SSF53850">
    <property type="entry name" value="Periplasmic binding protein-like II"/>
    <property type="match status" value="1"/>
</dbReference>
<dbReference type="FunFam" id="1.10.10.10:FF:000001">
    <property type="entry name" value="LysR family transcriptional regulator"/>
    <property type="match status" value="1"/>
</dbReference>
<dbReference type="GO" id="GO:0003677">
    <property type="term" value="F:DNA binding"/>
    <property type="evidence" value="ECO:0007669"/>
    <property type="project" value="UniProtKB-KW"/>
</dbReference>
<dbReference type="SUPFAM" id="SSF46785">
    <property type="entry name" value="Winged helix' DNA-binding domain"/>
    <property type="match status" value="1"/>
</dbReference>
<evidence type="ECO:0000313" key="6">
    <source>
        <dbReference type="EMBL" id="RDU95944.1"/>
    </source>
</evidence>
<sequence length="305" mass="33893">MELQQLRYFVAVAETEHVARAAERLHISQSPLSRQIRQLEDQLGLQLFERIKQRVRLTPAGHDFLDQARDLLNQAERVEERARQVGRGEACSVSIGYCEGIVHNGWLPAALRHFRATHPRVKLKLAAMRSGEQIDALERSLIDIAFVYNLPKPSESLTSRLLTSESFVIALPDDHPLAAKTEIAPNDLDGMPWVALPKSINPAARERFLAACAASGFTPDIQFEVPNISTTLGLVSARLGVAIMQASMQRMSPPGVVFRRIDWLPLVVEIHLLWRTRAQTAGVHHFMKAIEETEGIAAQALAAIA</sequence>
<dbReference type="Proteomes" id="UP000256838">
    <property type="component" value="Unassembled WGS sequence"/>
</dbReference>
<dbReference type="AlphaFoldDB" id="A0A3D8JTQ0"/>
<dbReference type="EMBL" id="QRGA01000016">
    <property type="protein sequence ID" value="RDU95944.1"/>
    <property type="molecule type" value="Genomic_DNA"/>
</dbReference>
<dbReference type="PANTHER" id="PTHR30346">
    <property type="entry name" value="TRANSCRIPTIONAL DUAL REGULATOR HCAR-RELATED"/>
    <property type="match status" value="1"/>
</dbReference>
<comment type="caution">
    <text evidence="6">The sequence shown here is derived from an EMBL/GenBank/DDBJ whole genome shotgun (WGS) entry which is preliminary data.</text>
</comment>
<dbReference type="Gene3D" id="3.40.190.10">
    <property type="entry name" value="Periplasmic binding protein-like II"/>
    <property type="match status" value="2"/>
</dbReference>
<dbReference type="Pfam" id="PF00126">
    <property type="entry name" value="HTH_1"/>
    <property type="match status" value="1"/>
</dbReference>
<protein>
    <submittedName>
        <fullName evidence="6">LysR family transcriptional regulator</fullName>
    </submittedName>
</protein>
<dbReference type="PROSITE" id="PS50931">
    <property type="entry name" value="HTH_LYSR"/>
    <property type="match status" value="1"/>
</dbReference>
<evidence type="ECO:0000313" key="7">
    <source>
        <dbReference type="Proteomes" id="UP000256838"/>
    </source>
</evidence>
<name>A0A3D8JTQ0_9BURK</name>
<keyword evidence="3" id="KW-0238">DNA-binding</keyword>
<proteinExistence type="inferred from homology"/>
<evidence type="ECO:0000256" key="3">
    <source>
        <dbReference type="ARBA" id="ARBA00023125"/>
    </source>
</evidence>
<dbReference type="CDD" id="cd08414">
    <property type="entry name" value="PBP2_LTTR_aromatics_like"/>
    <property type="match status" value="1"/>
</dbReference>
<dbReference type="Gene3D" id="1.10.10.10">
    <property type="entry name" value="Winged helix-like DNA-binding domain superfamily/Winged helix DNA-binding domain"/>
    <property type="match status" value="1"/>
</dbReference>
<dbReference type="GO" id="GO:0032993">
    <property type="term" value="C:protein-DNA complex"/>
    <property type="evidence" value="ECO:0007669"/>
    <property type="project" value="TreeGrafter"/>
</dbReference>
<evidence type="ECO:0000256" key="4">
    <source>
        <dbReference type="ARBA" id="ARBA00023163"/>
    </source>
</evidence>
<keyword evidence="7" id="KW-1185">Reference proteome</keyword>
<dbReference type="PRINTS" id="PR00039">
    <property type="entry name" value="HTHLYSR"/>
</dbReference>
<reference evidence="6 7" key="1">
    <citation type="submission" date="2018-08" db="EMBL/GenBank/DDBJ databases">
        <title>Paraburkholderia sp. DHOM06 isolated from forest soil.</title>
        <authorList>
            <person name="Gao Z.-H."/>
            <person name="Qiu L.-H."/>
        </authorList>
    </citation>
    <scope>NUCLEOTIDE SEQUENCE [LARGE SCALE GENOMIC DNA]</scope>
    <source>
        <strain evidence="6 7">DHOM06</strain>
    </source>
</reference>
<gene>
    <name evidence="6" type="ORF">DWV00_25100</name>
</gene>
<keyword evidence="4" id="KW-0804">Transcription</keyword>
<evidence type="ECO:0000259" key="5">
    <source>
        <dbReference type="PROSITE" id="PS50931"/>
    </source>
</evidence>
<dbReference type="GO" id="GO:0003700">
    <property type="term" value="F:DNA-binding transcription factor activity"/>
    <property type="evidence" value="ECO:0007669"/>
    <property type="project" value="InterPro"/>
</dbReference>
<dbReference type="InterPro" id="IPR036390">
    <property type="entry name" value="WH_DNA-bd_sf"/>
</dbReference>
<feature type="domain" description="HTH lysR-type" evidence="5">
    <location>
        <begin position="1"/>
        <end position="58"/>
    </location>
</feature>
<dbReference type="InterPro" id="IPR005119">
    <property type="entry name" value="LysR_subst-bd"/>
</dbReference>
<dbReference type="RefSeq" id="WP_115536330.1">
    <property type="nucleotide sequence ID" value="NZ_QRGA01000016.1"/>
</dbReference>
<organism evidence="6 7">
    <name type="scientific">Trinickia dinghuensis</name>
    <dbReference type="NCBI Taxonomy" id="2291023"/>
    <lineage>
        <taxon>Bacteria</taxon>
        <taxon>Pseudomonadati</taxon>
        <taxon>Pseudomonadota</taxon>
        <taxon>Betaproteobacteria</taxon>
        <taxon>Burkholderiales</taxon>
        <taxon>Burkholderiaceae</taxon>
        <taxon>Trinickia</taxon>
    </lineage>
</organism>
<evidence type="ECO:0000256" key="1">
    <source>
        <dbReference type="ARBA" id="ARBA00009437"/>
    </source>
</evidence>
<dbReference type="InterPro" id="IPR036388">
    <property type="entry name" value="WH-like_DNA-bd_sf"/>
</dbReference>
<dbReference type="OrthoDB" id="8807047at2"/>
<dbReference type="PANTHER" id="PTHR30346:SF0">
    <property type="entry name" value="HCA OPERON TRANSCRIPTIONAL ACTIVATOR HCAR"/>
    <property type="match status" value="1"/>
</dbReference>
<comment type="similarity">
    <text evidence="1">Belongs to the LysR transcriptional regulatory family.</text>
</comment>
<dbReference type="InterPro" id="IPR000847">
    <property type="entry name" value="LysR_HTH_N"/>
</dbReference>
<evidence type="ECO:0000256" key="2">
    <source>
        <dbReference type="ARBA" id="ARBA00023015"/>
    </source>
</evidence>